<evidence type="ECO:0008006" key="5">
    <source>
        <dbReference type="Google" id="ProtNLM"/>
    </source>
</evidence>
<reference evidence="3" key="1">
    <citation type="submission" date="2023-07" db="EMBL/GenBank/DDBJ databases">
        <title>Genome content predicts the carbon catabolic preferences of heterotrophic bacteria.</title>
        <authorList>
            <person name="Gralka M."/>
        </authorList>
    </citation>
    <scope>NUCLEOTIDE SEQUENCE</scope>
    <source>
        <strain evidence="3">I2M02</strain>
    </source>
</reference>
<dbReference type="InterPro" id="IPR050557">
    <property type="entry name" value="RTX_toxin/Mannuronan_C5-epim"/>
</dbReference>
<dbReference type="PRINTS" id="PR00313">
    <property type="entry name" value="CABNDNGRPT"/>
</dbReference>
<sequence>MLWALALLGLVPAALTVADLGEKAADEPDDEAQNTDGLEVGINSEMSDGGENLLTIVDASEEDESLAAAETEIGTDTGDDYLVLRGSGETVFSDFTAEEDHITFRLEGDGEGAFAVEPMLDENAEPIGTSLSYVTEQDETILSFPGYDVLPTGDISVERVDPESGGTVLYALSDLGDFGPIAPNDPSVADEAGSEGAEDDVVLAPNDPDLPEEAAPAGREDDAVLMPEGAEIYATGASTGEVVEYVLSDQGEVVVLANDEMQGGTDARLTLENGRFGIETEGALNIVTGGAGDDVIAAGDDAAIVNAGGGDDTIYGGDGTVFLSGGAGDDVIYAGHDVHATYVLAGGEGADLLYGGPSNDMLLLDTQDMASGGAGVDGFWLDIGATPVGNAVVITDFSKGEDMLRITFDPRDEDASAANVEVNVTEDGLSSHVTINGDVVAVLQGAPNVTSDDVVVEFSSETFPII</sequence>
<accession>A0AAW7XTK3</accession>
<gene>
    <name evidence="3" type="ORF">Q4494_11575</name>
</gene>
<organism evidence="3 4">
    <name type="scientific">Celeribacter halophilus</name>
    <dbReference type="NCBI Taxonomy" id="576117"/>
    <lineage>
        <taxon>Bacteria</taxon>
        <taxon>Pseudomonadati</taxon>
        <taxon>Pseudomonadota</taxon>
        <taxon>Alphaproteobacteria</taxon>
        <taxon>Rhodobacterales</taxon>
        <taxon>Roseobacteraceae</taxon>
        <taxon>Celeribacter</taxon>
    </lineage>
</organism>
<dbReference type="AlphaFoldDB" id="A0AAW7XTK3"/>
<dbReference type="EMBL" id="JAUOPJ010000009">
    <property type="protein sequence ID" value="MDO6457721.1"/>
    <property type="molecule type" value="Genomic_DNA"/>
</dbReference>
<dbReference type="Proteomes" id="UP001169823">
    <property type="component" value="Unassembled WGS sequence"/>
</dbReference>
<dbReference type="RefSeq" id="WP_303483458.1">
    <property type="nucleotide sequence ID" value="NZ_JAUOPJ010000009.1"/>
</dbReference>
<dbReference type="GO" id="GO:0005576">
    <property type="term" value="C:extracellular region"/>
    <property type="evidence" value="ECO:0007669"/>
    <property type="project" value="UniProtKB-SubCell"/>
</dbReference>
<dbReference type="PANTHER" id="PTHR38340:SF1">
    <property type="entry name" value="S-LAYER PROTEIN"/>
    <property type="match status" value="1"/>
</dbReference>
<evidence type="ECO:0000313" key="4">
    <source>
        <dbReference type="Proteomes" id="UP001169823"/>
    </source>
</evidence>
<dbReference type="Gene3D" id="2.150.10.10">
    <property type="entry name" value="Serralysin-like metalloprotease, C-terminal"/>
    <property type="match status" value="2"/>
</dbReference>
<dbReference type="SUPFAM" id="SSF51120">
    <property type="entry name" value="beta-Roll"/>
    <property type="match status" value="1"/>
</dbReference>
<evidence type="ECO:0000256" key="2">
    <source>
        <dbReference type="ARBA" id="ARBA00022525"/>
    </source>
</evidence>
<dbReference type="GO" id="GO:0005509">
    <property type="term" value="F:calcium ion binding"/>
    <property type="evidence" value="ECO:0007669"/>
    <property type="project" value="InterPro"/>
</dbReference>
<proteinExistence type="predicted"/>
<evidence type="ECO:0000256" key="1">
    <source>
        <dbReference type="ARBA" id="ARBA00004613"/>
    </source>
</evidence>
<dbReference type="Pfam" id="PF00353">
    <property type="entry name" value="HemolysinCabind"/>
    <property type="match status" value="2"/>
</dbReference>
<comment type="caution">
    <text evidence="3">The sequence shown here is derived from an EMBL/GenBank/DDBJ whole genome shotgun (WGS) entry which is preliminary data.</text>
</comment>
<keyword evidence="2" id="KW-0964">Secreted</keyword>
<dbReference type="PANTHER" id="PTHR38340">
    <property type="entry name" value="S-LAYER PROTEIN"/>
    <property type="match status" value="1"/>
</dbReference>
<name>A0AAW7XTK3_9RHOB</name>
<comment type="subcellular location">
    <subcellularLocation>
        <location evidence="1">Secreted</location>
    </subcellularLocation>
</comment>
<evidence type="ECO:0000313" key="3">
    <source>
        <dbReference type="EMBL" id="MDO6457721.1"/>
    </source>
</evidence>
<dbReference type="InterPro" id="IPR001343">
    <property type="entry name" value="Hemolysn_Ca-bd"/>
</dbReference>
<protein>
    <recommendedName>
        <fullName evidence="5">Hemolysin-type calcium-binding repeat-containing protein</fullName>
    </recommendedName>
</protein>
<dbReference type="InterPro" id="IPR011049">
    <property type="entry name" value="Serralysin-like_metalloprot_C"/>
</dbReference>